<reference evidence="2 3" key="1">
    <citation type="submission" date="2017-08" db="EMBL/GenBank/DDBJ databases">
        <title>Infants hospitalized years apart are colonized by the same room-sourced microbial strains.</title>
        <authorList>
            <person name="Brooks B."/>
            <person name="Olm M.R."/>
            <person name="Firek B.A."/>
            <person name="Baker R."/>
            <person name="Thomas B.C."/>
            <person name="Morowitz M.J."/>
            <person name="Banfield J.F."/>
        </authorList>
    </citation>
    <scope>NUCLEOTIDE SEQUENCE [LARGE SCALE GENOMIC DNA]</scope>
    <source>
        <strain evidence="2">S2_005_002_R2_34</strain>
    </source>
</reference>
<keyword evidence="1" id="KW-0812">Transmembrane</keyword>
<keyword evidence="1" id="KW-0472">Membrane</keyword>
<evidence type="ECO:0000313" key="2">
    <source>
        <dbReference type="EMBL" id="PZQ46754.1"/>
    </source>
</evidence>
<evidence type="ECO:0000256" key="1">
    <source>
        <dbReference type="SAM" id="Phobius"/>
    </source>
</evidence>
<feature type="transmembrane region" description="Helical" evidence="1">
    <location>
        <begin position="20"/>
        <end position="44"/>
    </location>
</feature>
<comment type="caution">
    <text evidence="2">The sequence shown here is derived from an EMBL/GenBank/DDBJ whole genome shotgun (WGS) entry which is preliminary data.</text>
</comment>
<protein>
    <submittedName>
        <fullName evidence="2">Uncharacterized protein</fullName>
    </submittedName>
</protein>
<keyword evidence="1" id="KW-1133">Transmembrane helix</keyword>
<name>A0A2W5N111_RHOSU</name>
<dbReference type="AlphaFoldDB" id="A0A2W5N111"/>
<organism evidence="2 3">
    <name type="scientific">Rhodovulum sulfidophilum</name>
    <name type="common">Rhodobacter sulfidophilus</name>
    <dbReference type="NCBI Taxonomy" id="35806"/>
    <lineage>
        <taxon>Bacteria</taxon>
        <taxon>Pseudomonadati</taxon>
        <taxon>Pseudomonadota</taxon>
        <taxon>Alphaproteobacteria</taxon>
        <taxon>Rhodobacterales</taxon>
        <taxon>Paracoccaceae</taxon>
        <taxon>Rhodovulum</taxon>
    </lineage>
</organism>
<accession>A0A2W5N111</accession>
<gene>
    <name evidence="2" type="ORF">DI556_19220</name>
</gene>
<proteinExistence type="predicted"/>
<evidence type="ECO:0000313" key="3">
    <source>
        <dbReference type="Proteomes" id="UP000249185"/>
    </source>
</evidence>
<feature type="transmembrane region" description="Helical" evidence="1">
    <location>
        <begin position="65"/>
        <end position="86"/>
    </location>
</feature>
<dbReference type="EMBL" id="QFPW01000021">
    <property type="protein sequence ID" value="PZQ46754.1"/>
    <property type="molecule type" value="Genomic_DNA"/>
</dbReference>
<dbReference type="Proteomes" id="UP000249185">
    <property type="component" value="Unassembled WGS sequence"/>
</dbReference>
<sequence>MAPESLIKFLFQRFDFGLRFSLDLINVPILITSPLLPNFFFNGFGRFLILPFQSFKCFGFKGFKFLIRITIFSHLVLLWATSILTMRG</sequence>